<comment type="caution">
    <text evidence="2">The sequence shown here is derived from an EMBL/GenBank/DDBJ whole genome shotgun (WGS) entry which is preliminary data.</text>
</comment>
<dbReference type="InParanoid" id="A0A2P5HY82"/>
<name>A0A2P5HY82_DIAHE</name>
<keyword evidence="3" id="KW-1185">Reference proteome</keyword>
<dbReference type="PANTHER" id="PTHR45648">
    <property type="entry name" value="GDSL LIPASE/ACYLHYDROLASE FAMILY PROTEIN (AFU_ORTHOLOGUE AFUA_4G14700)"/>
    <property type="match status" value="1"/>
</dbReference>
<evidence type="ECO:0000313" key="2">
    <source>
        <dbReference type="EMBL" id="POS75189.1"/>
    </source>
</evidence>
<dbReference type="SUPFAM" id="SSF52266">
    <property type="entry name" value="SGNH hydrolase"/>
    <property type="match status" value="1"/>
</dbReference>
<organism evidence="2 3">
    <name type="scientific">Diaporthe helianthi</name>
    <dbReference type="NCBI Taxonomy" id="158607"/>
    <lineage>
        <taxon>Eukaryota</taxon>
        <taxon>Fungi</taxon>
        <taxon>Dikarya</taxon>
        <taxon>Ascomycota</taxon>
        <taxon>Pezizomycotina</taxon>
        <taxon>Sordariomycetes</taxon>
        <taxon>Sordariomycetidae</taxon>
        <taxon>Diaporthales</taxon>
        <taxon>Diaporthaceae</taxon>
        <taxon>Diaporthe</taxon>
    </lineage>
</organism>
<keyword evidence="1" id="KW-0378">Hydrolase</keyword>
<dbReference type="EMBL" id="MAVT02000519">
    <property type="protein sequence ID" value="POS75189.1"/>
    <property type="molecule type" value="Genomic_DNA"/>
</dbReference>
<dbReference type="InterPro" id="IPR036514">
    <property type="entry name" value="SGNH_hydro_sf"/>
</dbReference>
<dbReference type="PANTHER" id="PTHR45648:SF85">
    <property type="entry name" value="A, PUTATIVE (AFU_ORTHOLOGUE AFUA_2G10760)-RELATED"/>
    <property type="match status" value="1"/>
</dbReference>
<dbReference type="InterPro" id="IPR051058">
    <property type="entry name" value="GDSL_Est/Lipase"/>
</dbReference>
<dbReference type="AlphaFoldDB" id="A0A2P5HY82"/>
<dbReference type="InterPro" id="IPR001087">
    <property type="entry name" value="GDSL"/>
</dbReference>
<dbReference type="Proteomes" id="UP000094444">
    <property type="component" value="Unassembled WGS sequence"/>
</dbReference>
<evidence type="ECO:0000256" key="1">
    <source>
        <dbReference type="ARBA" id="ARBA00022801"/>
    </source>
</evidence>
<gene>
    <name evidence="2" type="ORF">DHEL01_v206418</name>
</gene>
<accession>A0A2P5HY82</accession>
<dbReference type="CDD" id="cd01846">
    <property type="entry name" value="fatty_acyltransferase_like"/>
    <property type="match status" value="1"/>
</dbReference>
<dbReference type="OrthoDB" id="1600564at2759"/>
<dbReference type="STRING" id="158607.A0A2P5HY82"/>
<dbReference type="Gene3D" id="3.40.50.1110">
    <property type="entry name" value="SGNH hydrolase"/>
    <property type="match status" value="1"/>
</dbReference>
<sequence length="346" mass="36965">MKPVTHVLPLAAGAVASPILSRQSAPNATCAATTEWTGFSGLKHAFVFGDSYTQTGFDFTQQTYPQSGNPFGNPSYPGWTSSNGPNWIDYLTVKYNSSEFLTYNLAYGGATVDSALVKPYADTVLSVKQQLLDEFVPGYTGASPGAPGGPEWAGDDTLFAVWIGINDVGNSYYNGEDATNTLYAKIFDVYSGLVDTMYQAGGRNFVFLNVPPVDRSPLITQSGVEGAAEQEKAAIGVWNAKIGDMAAALKGNHTEVNVWTVDANSVFGEVLDDPSSFPQTSGYTNTTGYCEAYENGTSEPDSLDESCAVPVNQYFWLNTLHPTYPIHDVVAEKVAKALEAGPNVCA</sequence>
<dbReference type="GO" id="GO:0016788">
    <property type="term" value="F:hydrolase activity, acting on ester bonds"/>
    <property type="evidence" value="ECO:0007669"/>
    <property type="project" value="InterPro"/>
</dbReference>
<proteinExistence type="predicted"/>
<evidence type="ECO:0000313" key="3">
    <source>
        <dbReference type="Proteomes" id="UP000094444"/>
    </source>
</evidence>
<dbReference type="Pfam" id="PF00657">
    <property type="entry name" value="Lipase_GDSL"/>
    <property type="match status" value="1"/>
</dbReference>
<reference evidence="2" key="1">
    <citation type="submission" date="2017-09" db="EMBL/GenBank/DDBJ databases">
        <title>Polyketide synthases of a Diaporthe helianthi virulent isolate.</title>
        <authorList>
            <person name="Baroncelli R."/>
        </authorList>
    </citation>
    <scope>NUCLEOTIDE SEQUENCE [LARGE SCALE GENOMIC DNA]</scope>
    <source>
        <strain evidence="2">7/96</strain>
    </source>
</reference>
<protein>
    <submittedName>
        <fullName evidence="2">Fungal cellulose binding domain-containing protein</fullName>
    </submittedName>
</protein>